<organism evidence="2 3">
    <name type="scientific">Agreia pratensis</name>
    <dbReference type="NCBI Taxonomy" id="150121"/>
    <lineage>
        <taxon>Bacteria</taxon>
        <taxon>Bacillati</taxon>
        <taxon>Actinomycetota</taxon>
        <taxon>Actinomycetes</taxon>
        <taxon>Micrococcales</taxon>
        <taxon>Microbacteriaceae</taxon>
        <taxon>Agreia</taxon>
    </lineage>
</organism>
<dbReference type="Proteomes" id="UP000193244">
    <property type="component" value="Unassembled WGS sequence"/>
</dbReference>
<keyword evidence="1" id="KW-0812">Transmembrane</keyword>
<keyword evidence="1" id="KW-0472">Membrane</keyword>
<feature type="transmembrane region" description="Helical" evidence="1">
    <location>
        <begin position="75"/>
        <end position="92"/>
    </location>
</feature>
<dbReference type="OrthoDB" id="9954249at2"/>
<evidence type="ECO:0008006" key="4">
    <source>
        <dbReference type="Google" id="ProtNLM"/>
    </source>
</evidence>
<keyword evidence="1" id="KW-1133">Transmembrane helix</keyword>
<evidence type="ECO:0000313" key="2">
    <source>
        <dbReference type="EMBL" id="SMG40660.1"/>
    </source>
</evidence>
<dbReference type="AlphaFoldDB" id="A0A1X7KI77"/>
<proteinExistence type="predicted"/>
<protein>
    <recommendedName>
        <fullName evidence="4">SdpI/YhfL protein family protein</fullName>
    </recommendedName>
</protein>
<gene>
    <name evidence="2" type="ORF">SAMN06296010_2510</name>
</gene>
<keyword evidence="3" id="KW-1185">Reference proteome</keyword>
<feature type="transmembrane region" description="Helical" evidence="1">
    <location>
        <begin position="6"/>
        <end position="25"/>
    </location>
</feature>
<dbReference type="EMBL" id="FXAY01000004">
    <property type="protein sequence ID" value="SMG40660.1"/>
    <property type="molecule type" value="Genomic_DNA"/>
</dbReference>
<feature type="transmembrane region" description="Helical" evidence="1">
    <location>
        <begin position="51"/>
        <end position="69"/>
    </location>
</feature>
<evidence type="ECO:0000256" key="1">
    <source>
        <dbReference type="SAM" id="Phobius"/>
    </source>
</evidence>
<name>A0A1X7KI77_9MICO</name>
<sequence length="104" mass="11186">MTGTPFLVAYLVTFAVISLAALGVGRRWRRVGYNLPWVSRTAQTWTSSHRAAFLVVGPTSAAATILHVVNADSSFASWLWLGGVLVGGVIAVERARYLLSKEPA</sequence>
<dbReference type="RefSeq" id="WP_139824883.1">
    <property type="nucleotide sequence ID" value="NZ_FXAY01000004.1"/>
</dbReference>
<accession>A0A1X7KI77</accession>
<evidence type="ECO:0000313" key="3">
    <source>
        <dbReference type="Proteomes" id="UP000193244"/>
    </source>
</evidence>
<reference evidence="3" key="1">
    <citation type="submission" date="2017-04" db="EMBL/GenBank/DDBJ databases">
        <authorList>
            <person name="Varghese N."/>
            <person name="Submissions S."/>
        </authorList>
    </citation>
    <scope>NUCLEOTIDE SEQUENCE [LARGE SCALE GENOMIC DNA]</scope>
    <source>
        <strain evidence="3">VKM Ac-2510</strain>
    </source>
</reference>